<evidence type="ECO:0000256" key="3">
    <source>
        <dbReference type="ARBA" id="ARBA00011738"/>
    </source>
</evidence>
<dbReference type="GO" id="GO:0042803">
    <property type="term" value="F:protein homodimerization activity"/>
    <property type="evidence" value="ECO:0007669"/>
    <property type="project" value="InterPro"/>
</dbReference>
<keyword evidence="5 10" id="KW-0346">Stress response</keyword>
<evidence type="ECO:0000256" key="6">
    <source>
        <dbReference type="ARBA" id="ARBA00023186"/>
    </source>
</evidence>
<feature type="region of interest" description="Disordered" evidence="14">
    <location>
        <begin position="1"/>
        <end position="101"/>
    </location>
</feature>
<evidence type="ECO:0000313" key="16">
    <source>
        <dbReference type="Proteomes" id="UP000824062"/>
    </source>
</evidence>
<dbReference type="CDD" id="cd00446">
    <property type="entry name" value="GrpE"/>
    <property type="match status" value="1"/>
</dbReference>
<dbReference type="GO" id="GO:0005737">
    <property type="term" value="C:cytoplasm"/>
    <property type="evidence" value="ECO:0007669"/>
    <property type="project" value="UniProtKB-SubCell"/>
</dbReference>
<dbReference type="GO" id="GO:0000774">
    <property type="term" value="F:adenyl-nucleotide exchange factor activity"/>
    <property type="evidence" value="ECO:0007669"/>
    <property type="project" value="InterPro"/>
</dbReference>
<dbReference type="PROSITE" id="PS01071">
    <property type="entry name" value="GRPE"/>
    <property type="match status" value="1"/>
</dbReference>
<dbReference type="GO" id="GO:0006457">
    <property type="term" value="P:protein folding"/>
    <property type="evidence" value="ECO:0007669"/>
    <property type="project" value="InterPro"/>
</dbReference>
<dbReference type="AlphaFoldDB" id="A0A9D2EZD0"/>
<dbReference type="PRINTS" id="PR00773">
    <property type="entry name" value="GRPEPROTEIN"/>
</dbReference>
<evidence type="ECO:0000256" key="2">
    <source>
        <dbReference type="ARBA" id="ARBA00009054"/>
    </source>
</evidence>
<dbReference type="SUPFAM" id="SSF58014">
    <property type="entry name" value="Coiled-coil domain of nucleotide exchange factor GrpE"/>
    <property type="match status" value="1"/>
</dbReference>
<evidence type="ECO:0000256" key="11">
    <source>
        <dbReference type="RuleBase" id="RU000639"/>
    </source>
</evidence>
<sequence length="318" mass="34357">MTSLTPTTRSWTTTTSSPAVADGSRTGAATAIAAAPSGEVKRGQTPFDPLKEGDVKVPVEVKDEKNDAAEPENEPEAVEPEPEDGAVEPDDEELDEDEERARVEAAIRAGEEAAERELAEDAKAIRAERDELAKKLSDVEDQIESAKKDAADAKDRLVRLQADWENYRRRTAAERIAEKERAAEGLVCDLLPVIDDMERAIEHAGSTSEGELGTQMQQFVDGVSAVHEKMLSVLGKQGVAPIDPAGEPFDPLSHQAVGREEDAEAFDETVAQVYQKGYKMGDKVIRTAMVTVTYGGPKRPAEEAKADEAAEESEKAEG</sequence>
<dbReference type="InterPro" id="IPR000740">
    <property type="entry name" value="GrpE"/>
</dbReference>
<comment type="subunit">
    <text evidence="3 10">Homodimer.</text>
</comment>
<evidence type="ECO:0000256" key="10">
    <source>
        <dbReference type="HAMAP-Rule" id="MF_01151"/>
    </source>
</evidence>
<evidence type="ECO:0000256" key="13">
    <source>
        <dbReference type="SAM" id="Coils"/>
    </source>
</evidence>
<reference evidence="15" key="1">
    <citation type="journal article" date="2021" name="PeerJ">
        <title>Extensive microbial diversity within the chicken gut microbiome revealed by metagenomics and culture.</title>
        <authorList>
            <person name="Gilroy R."/>
            <person name="Ravi A."/>
            <person name="Getino M."/>
            <person name="Pursley I."/>
            <person name="Horton D.L."/>
            <person name="Alikhan N.F."/>
            <person name="Baker D."/>
            <person name="Gharbi K."/>
            <person name="Hall N."/>
            <person name="Watson M."/>
            <person name="Adriaenssens E.M."/>
            <person name="Foster-Nyarko E."/>
            <person name="Jarju S."/>
            <person name="Secka A."/>
            <person name="Antonio M."/>
            <person name="Oren A."/>
            <person name="Chaudhuri R.R."/>
            <person name="La Ragione R."/>
            <person name="Hildebrand F."/>
            <person name="Pallen M.J."/>
        </authorList>
    </citation>
    <scope>NUCLEOTIDE SEQUENCE</scope>
    <source>
        <strain evidence="15">ChiHjej12B11-14209</strain>
    </source>
</reference>
<dbReference type="GO" id="GO:0051087">
    <property type="term" value="F:protein-folding chaperone binding"/>
    <property type="evidence" value="ECO:0007669"/>
    <property type="project" value="InterPro"/>
</dbReference>
<dbReference type="GO" id="GO:0051082">
    <property type="term" value="F:unfolded protein binding"/>
    <property type="evidence" value="ECO:0007669"/>
    <property type="project" value="TreeGrafter"/>
</dbReference>
<evidence type="ECO:0000256" key="14">
    <source>
        <dbReference type="SAM" id="MobiDB-lite"/>
    </source>
</evidence>
<feature type="compositionally biased region" description="Low complexity" evidence="14">
    <location>
        <begin position="1"/>
        <end position="17"/>
    </location>
</feature>
<name>A0A9D2EZD0_9ACTN</name>
<evidence type="ECO:0000256" key="1">
    <source>
        <dbReference type="ARBA" id="ARBA00004496"/>
    </source>
</evidence>
<dbReference type="InterPro" id="IPR013805">
    <property type="entry name" value="GrpE_CC"/>
</dbReference>
<evidence type="ECO:0000256" key="4">
    <source>
        <dbReference type="ARBA" id="ARBA00022490"/>
    </source>
</evidence>
<dbReference type="Gene3D" id="2.30.22.10">
    <property type="entry name" value="Head domain of nucleotide exchange factor GrpE"/>
    <property type="match status" value="1"/>
</dbReference>
<reference evidence="15" key="2">
    <citation type="submission" date="2021-04" db="EMBL/GenBank/DDBJ databases">
        <authorList>
            <person name="Gilroy R."/>
        </authorList>
    </citation>
    <scope>NUCLEOTIDE SEQUENCE</scope>
    <source>
        <strain evidence="15">ChiHjej12B11-14209</strain>
    </source>
</reference>
<keyword evidence="6 10" id="KW-0143">Chaperone</keyword>
<organism evidence="15 16">
    <name type="scientific">Candidatus Olsenella pullistercoris</name>
    <dbReference type="NCBI Taxonomy" id="2838712"/>
    <lineage>
        <taxon>Bacteria</taxon>
        <taxon>Bacillati</taxon>
        <taxon>Actinomycetota</taxon>
        <taxon>Coriobacteriia</taxon>
        <taxon>Coriobacteriales</taxon>
        <taxon>Atopobiaceae</taxon>
        <taxon>Olsenella</taxon>
    </lineage>
</organism>
<evidence type="ECO:0000256" key="5">
    <source>
        <dbReference type="ARBA" id="ARBA00023016"/>
    </source>
</evidence>
<feature type="coiled-coil region" evidence="13">
    <location>
        <begin position="111"/>
        <end position="170"/>
    </location>
</feature>
<dbReference type="Gene3D" id="3.90.20.20">
    <property type="match status" value="1"/>
</dbReference>
<evidence type="ECO:0000256" key="9">
    <source>
        <dbReference type="ARBA" id="ARBA00076414"/>
    </source>
</evidence>
<dbReference type="Pfam" id="PF01025">
    <property type="entry name" value="GrpE"/>
    <property type="match status" value="1"/>
</dbReference>
<keyword evidence="4 10" id="KW-0963">Cytoplasm</keyword>
<evidence type="ECO:0000313" key="15">
    <source>
        <dbReference type="EMBL" id="HIZ46216.1"/>
    </source>
</evidence>
<comment type="subcellular location">
    <subcellularLocation>
        <location evidence="1 10">Cytoplasm</location>
    </subcellularLocation>
</comment>
<keyword evidence="13" id="KW-0175">Coiled coil</keyword>
<evidence type="ECO:0000256" key="8">
    <source>
        <dbReference type="ARBA" id="ARBA00072274"/>
    </source>
</evidence>
<feature type="compositionally biased region" description="Acidic residues" evidence="14">
    <location>
        <begin position="69"/>
        <end position="98"/>
    </location>
</feature>
<dbReference type="EMBL" id="DXBM01000037">
    <property type="protein sequence ID" value="HIZ46216.1"/>
    <property type="molecule type" value="Genomic_DNA"/>
</dbReference>
<evidence type="ECO:0000256" key="12">
    <source>
        <dbReference type="RuleBase" id="RU004478"/>
    </source>
</evidence>
<dbReference type="PANTHER" id="PTHR21237:SF23">
    <property type="entry name" value="GRPE PROTEIN HOMOLOG, MITOCHONDRIAL"/>
    <property type="match status" value="1"/>
</dbReference>
<dbReference type="InterPro" id="IPR009012">
    <property type="entry name" value="GrpE_head"/>
</dbReference>
<gene>
    <name evidence="10" type="primary">grpE</name>
    <name evidence="15" type="ORF">IAA19_04270</name>
</gene>
<comment type="caution">
    <text evidence="15">The sequence shown here is derived from an EMBL/GenBank/DDBJ whole genome shotgun (WGS) entry which is preliminary data.</text>
</comment>
<feature type="compositionally biased region" description="Basic and acidic residues" evidence="14">
    <location>
        <begin position="49"/>
        <end position="68"/>
    </location>
</feature>
<protein>
    <recommendedName>
        <fullName evidence="8 10">Protein GrpE</fullName>
    </recommendedName>
    <alternativeName>
        <fullName evidence="9 10">HSP-70 cofactor</fullName>
    </alternativeName>
</protein>
<accession>A0A9D2EZD0</accession>
<dbReference type="HAMAP" id="MF_01151">
    <property type="entry name" value="GrpE"/>
    <property type="match status" value="1"/>
</dbReference>
<feature type="region of interest" description="Disordered" evidence="14">
    <location>
        <begin position="294"/>
        <end position="318"/>
    </location>
</feature>
<dbReference type="Proteomes" id="UP000824062">
    <property type="component" value="Unassembled WGS sequence"/>
</dbReference>
<evidence type="ECO:0000256" key="7">
    <source>
        <dbReference type="ARBA" id="ARBA00053401"/>
    </source>
</evidence>
<comment type="function">
    <text evidence="7 10 11">Participates actively in the response to hyperosmotic and heat shock by preventing the aggregation of stress-denatured proteins, in association with DnaK and GrpE. It is the nucleotide exchange factor for DnaK and may function as a thermosensor. Unfolded proteins bind initially to DnaJ; upon interaction with the DnaJ-bound protein, DnaK hydrolyzes its bound ATP, resulting in the formation of a stable complex. GrpE releases ADP from DnaK; ATP binding to DnaK triggers the release of the substrate protein, thus completing the reaction cycle. Several rounds of ATP-dependent interactions between DnaJ, DnaK and GrpE are required for fully efficient folding.</text>
</comment>
<dbReference type="SUPFAM" id="SSF51064">
    <property type="entry name" value="Head domain of nucleotide exchange factor GrpE"/>
    <property type="match status" value="1"/>
</dbReference>
<proteinExistence type="inferred from homology"/>
<comment type="similarity">
    <text evidence="2 10 12">Belongs to the GrpE family.</text>
</comment>
<feature type="compositionally biased region" description="Basic and acidic residues" evidence="14">
    <location>
        <begin position="299"/>
        <end position="318"/>
    </location>
</feature>
<dbReference type="PANTHER" id="PTHR21237">
    <property type="entry name" value="GRPE PROTEIN"/>
    <property type="match status" value="1"/>
</dbReference>
<dbReference type="FunFam" id="2.30.22.10:FF:000001">
    <property type="entry name" value="Protein GrpE"/>
    <property type="match status" value="1"/>
</dbReference>